<dbReference type="EMBL" id="JAFMPP010000010">
    <property type="protein sequence ID" value="MBO0663391.1"/>
    <property type="molecule type" value="Genomic_DNA"/>
</dbReference>
<dbReference type="RefSeq" id="WP_207258174.1">
    <property type="nucleotide sequence ID" value="NZ_JAFMPP010000010.1"/>
</dbReference>
<keyword evidence="2" id="KW-1185">Reference proteome</keyword>
<gene>
    <name evidence="1" type="ORF">J1C48_12440</name>
</gene>
<comment type="caution">
    <text evidence="1">The sequence shown here is derived from an EMBL/GenBank/DDBJ whole genome shotgun (WGS) entry which is preliminary data.</text>
</comment>
<evidence type="ECO:0000313" key="1">
    <source>
        <dbReference type="EMBL" id="MBO0663391.1"/>
    </source>
</evidence>
<protein>
    <submittedName>
        <fullName evidence="1">DUF2336 domain-containing protein</fullName>
    </submittedName>
</protein>
<dbReference type="Proteomes" id="UP000664122">
    <property type="component" value="Unassembled WGS sequence"/>
</dbReference>
<dbReference type="Pfam" id="PF10098">
    <property type="entry name" value="DUF2336"/>
    <property type="match status" value="1"/>
</dbReference>
<organism evidence="1 2">
    <name type="scientific">Jiella flava</name>
    <dbReference type="NCBI Taxonomy" id="2816857"/>
    <lineage>
        <taxon>Bacteria</taxon>
        <taxon>Pseudomonadati</taxon>
        <taxon>Pseudomonadota</taxon>
        <taxon>Alphaproteobacteria</taxon>
        <taxon>Hyphomicrobiales</taxon>
        <taxon>Aurantimonadaceae</taxon>
        <taxon>Jiella</taxon>
    </lineage>
</organism>
<name>A0A939FZ49_9HYPH</name>
<reference evidence="1" key="1">
    <citation type="submission" date="2021-03" db="EMBL/GenBank/DDBJ databases">
        <title>Whole genome sequence of Jiella sp. CQZ9-1.</title>
        <authorList>
            <person name="Tuo L."/>
        </authorList>
    </citation>
    <scope>NUCLEOTIDE SEQUENCE</scope>
    <source>
        <strain evidence="1">CQZ9-1</strain>
    </source>
</reference>
<evidence type="ECO:0000313" key="2">
    <source>
        <dbReference type="Proteomes" id="UP000664122"/>
    </source>
</evidence>
<dbReference type="InterPro" id="IPR014598">
    <property type="entry name" value="UCP035865"/>
</dbReference>
<dbReference type="PIRSF" id="PIRSF035865">
    <property type="entry name" value="UCP035865"/>
    <property type="match status" value="1"/>
</dbReference>
<proteinExistence type="predicted"/>
<sequence>MIVQRFAKWAKQASTKDRAEAATMLAGTLASGNATGADYDAVVASLTLLLDDPASAVRLAMAKALSRANNLPPALLYALAADIDSVATAIVTGCGDLSAERLVDLVAVGSPAARRAIAERAIVPLPVAAAIAESGEVEAALALCRNPGAALSSPSFYRLAERFSADGDLCEALLARTELPSAVRQTLMLAARDRLAEAPLLIGLLGAKRAGVIAYEAGERGTATIGATLTRHEVPAFAEHLRGSGTMTPSLLLRVLVGGDVELFTTLLVSLSGRSQRRVESIVAAGRSSALRALVLDCGLSEGIAYLFGEALTLWRAVARDASAPRPAAVPALLLARVSARQFDDRGMSEAMAILRQLVSEAERDAVRETTRAVAA</sequence>
<dbReference type="AlphaFoldDB" id="A0A939FZ49"/>
<dbReference type="InterPro" id="IPR019285">
    <property type="entry name" value="DUF2336"/>
</dbReference>
<accession>A0A939FZ49</accession>